<evidence type="ECO:0000256" key="3">
    <source>
        <dbReference type="ARBA" id="ARBA00022692"/>
    </source>
</evidence>
<sequence>MLLQERFITIPSPPQRFWLGCGKGEEGNVKFYSSNRYSDADLEELIQEVVKASNRGVSAARNVSGEPNWSFGQSLFFSSTVVTTIGYGHVTPLSKGGKVFCIVYAMLGIPLTLILLTALVERLMVPATMLLQFLNSRLGHLYQPFNIRLLHLFLIAVILVGMFVLVPAGVFATLEPEWDYLDSLYYCIISLTTIGLGDYIPGDSPNQPYRPIYKVVTTVHLTEIRTSISPSSAIELNTTSALANYATEADYLGYDAACCNGQRKAPFIVIQHYGCLRHRDRSLRFHASNQACGGGDPIIPPLNTVLPLEGKDLLTELFNATLLLGHFPELVTCHDGEE</sequence>
<dbReference type="GO" id="GO:0015271">
    <property type="term" value="F:outward rectifier potassium channel activity"/>
    <property type="evidence" value="ECO:0007669"/>
    <property type="project" value="TreeGrafter"/>
</dbReference>
<dbReference type="GO" id="GO:0005886">
    <property type="term" value="C:plasma membrane"/>
    <property type="evidence" value="ECO:0007669"/>
    <property type="project" value="TreeGrafter"/>
</dbReference>
<evidence type="ECO:0000256" key="8">
    <source>
        <dbReference type="RuleBase" id="RU003857"/>
    </source>
</evidence>
<dbReference type="Pfam" id="PF07885">
    <property type="entry name" value="Ion_trans_2"/>
    <property type="match status" value="2"/>
</dbReference>
<dbReference type="InterPro" id="IPR013099">
    <property type="entry name" value="K_chnl_dom"/>
</dbReference>
<dbReference type="GO" id="GO:0022841">
    <property type="term" value="F:potassium ion leak channel activity"/>
    <property type="evidence" value="ECO:0007669"/>
    <property type="project" value="TreeGrafter"/>
</dbReference>
<accession>A0A7R9K0C7</accession>
<dbReference type="InterPro" id="IPR005408">
    <property type="entry name" value="2pore_dom_K_chnl_TWIK"/>
</dbReference>
<dbReference type="InterPro" id="IPR003280">
    <property type="entry name" value="2pore_dom_K_chnl"/>
</dbReference>
<evidence type="ECO:0000256" key="9">
    <source>
        <dbReference type="SAM" id="Phobius"/>
    </source>
</evidence>
<evidence type="ECO:0000259" key="10">
    <source>
        <dbReference type="Pfam" id="PF07885"/>
    </source>
</evidence>
<dbReference type="PRINTS" id="PR01586">
    <property type="entry name" value="TWIKCHANNEL"/>
</dbReference>
<dbReference type="GO" id="GO:0030322">
    <property type="term" value="P:stabilization of membrane potential"/>
    <property type="evidence" value="ECO:0007669"/>
    <property type="project" value="TreeGrafter"/>
</dbReference>
<keyword evidence="4 9" id="KW-1133">Transmembrane helix</keyword>
<evidence type="ECO:0000256" key="2">
    <source>
        <dbReference type="ARBA" id="ARBA00022448"/>
    </source>
</evidence>
<name>A0A7R9K0C7_TIMGE</name>
<evidence type="ECO:0000256" key="6">
    <source>
        <dbReference type="ARBA" id="ARBA00023136"/>
    </source>
</evidence>
<feature type="transmembrane region" description="Helical" evidence="9">
    <location>
        <begin position="71"/>
        <end position="90"/>
    </location>
</feature>
<dbReference type="PRINTS" id="PR01333">
    <property type="entry name" value="2POREKCHANEL"/>
</dbReference>
<feature type="transmembrane region" description="Helical" evidence="9">
    <location>
        <begin position="102"/>
        <end position="124"/>
    </location>
</feature>
<dbReference type="EMBL" id="OE841772">
    <property type="protein sequence ID" value="CAD7597040.1"/>
    <property type="molecule type" value="Genomic_DNA"/>
</dbReference>
<gene>
    <name evidence="11" type="ORF">TGEB3V08_LOCUS6634</name>
</gene>
<comment type="subcellular location">
    <subcellularLocation>
        <location evidence="1">Membrane</location>
        <topology evidence="1">Multi-pass membrane protein</topology>
    </subcellularLocation>
</comment>
<feature type="transmembrane region" description="Helical" evidence="9">
    <location>
        <begin position="145"/>
        <end position="171"/>
    </location>
</feature>
<evidence type="ECO:0000256" key="1">
    <source>
        <dbReference type="ARBA" id="ARBA00004141"/>
    </source>
</evidence>
<dbReference type="PANTHER" id="PTHR11003">
    <property type="entry name" value="POTASSIUM CHANNEL, SUBFAMILY K"/>
    <property type="match status" value="1"/>
</dbReference>
<reference evidence="11" key="1">
    <citation type="submission" date="2020-11" db="EMBL/GenBank/DDBJ databases">
        <authorList>
            <person name="Tran Van P."/>
        </authorList>
    </citation>
    <scope>NUCLEOTIDE SEQUENCE</scope>
</reference>
<protein>
    <recommendedName>
        <fullName evidence="10">Potassium channel domain-containing protein</fullName>
    </recommendedName>
</protein>
<keyword evidence="5 8" id="KW-0406">Ion transport</keyword>
<keyword evidence="2 8" id="KW-0813">Transport</keyword>
<evidence type="ECO:0000256" key="5">
    <source>
        <dbReference type="ARBA" id="ARBA00023065"/>
    </source>
</evidence>
<keyword evidence="7 8" id="KW-0407">Ion channel</keyword>
<evidence type="ECO:0000256" key="4">
    <source>
        <dbReference type="ARBA" id="ARBA00022989"/>
    </source>
</evidence>
<evidence type="ECO:0000313" key="11">
    <source>
        <dbReference type="EMBL" id="CAD7597040.1"/>
    </source>
</evidence>
<organism evidence="11">
    <name type="scientific">Timema genevievae</name>
    <name type="common">Walking stick</name>
    <dbReference type="NCBI Taxonomy" id="629358"/>
    <lineage>
        <taxon>Eukaryota</taxon>
        <taxon>Metazoa</taxon>
        <taxon>Ecdysozoa</taxon>
        <taxon>Arthropoda</taxon>
        <taxon>Hexapoda</taxon>
        <taxon>Insecta</taxon>
        <taxon>Pterygota</taxon>
        <taxon>Neoptera</taxon>
        <taxon>Polyneoptera</taxon>
        <taxon>Phasmatodea</taxon>
        <taxon>Timematodea</taxon>
        <taxon>Timematoidea</taxon>
        <taxon>Timematidae</taxon>
        <taxon>Timema</taxon>
    </lineage>
</organism>
<dbReference type="Gene3D" id="1.10.287.70">
    <property type="match status" value="1"/>
</dbReference>
<feature type="domain" description="Potassium channel" evidence="10">
    <location>
        <begin position="67"/>
        <end position="123"/>
    </location>
</feature>
<dbReference type="SUPFAM" id="SSF81324">
    <property type="entry name" value="Voltage-gated potassium channels"/>
    <property type="match status" value="2"/>
</dbReference>
<dbReference type="AlphaFoldDB" id="A0A7R9K0C7"/>
<keyword evidence="6 9" id="KW-0472">Membrane</keyword>
<keyword evidence="3 8" id="KW-0812">Transmembrane</keyword>
<feature type="domain" description="Potassium channel" evidence="10">
    <location>
        <begin position="162"/>
        <end position="204"/>
    </location>
</feature>
<evidence type="ECO:0000256" key="7">
    <source>
        <dbReference type="ARBA" id="ARBA00023303"/>
    </source>
</evidence>
<proteinExistence type="inferred from homology"/>
<comment type="similarity">
    <text evidence="8">Belongs to the two pore domain potassium channel (TC 1.A.1.8) family.</text>
</comment>
<dbReference type="PANTHER" id="PTHR11003:SF249">
    <property type="entry name" value="TWO PORE POTASSIUM CHANNEL PROTEIN SUP-9"/>
    <property type="match status" value="1"/>
</dbReference>